<dbReference type="GO" id="GO:0003724">
    <property type="term" value="F:RNA helicase activity"/>
    <property type="evidence" value="ECO:0007669"/>
    <property type="project" value="TreeGrafter"/>
</dbReference>
<gene>
    <name evidence="6" type="ORF">ECPE_LOCUS14471</name>
</gene>
<evidence type="ECO:0000256" key="4">
    <source>
        <dbReference type="ARBA" id="ARBA00022840"/>
    </source>
</evidence>
<dbReference type="InterPro" id="IPR000629">
    <property type="entry name" value="RNA-helicase_DEAD-box_CS"/>
</dbReference>
<dbReference type="Gene3D" id="3.40.50.300">
    <property type="entry name" value="P-loop containing nucleotide triphosphate hydrolases"/>
    <property type="match status" value="1"/>
</dbReference>
<dbReference type="InterPro" id="IPR050079">
    <property type="entry name" value="DEAD_box_RNA_helicase"/>
</dbReference>
<keyword evidence="7" id="KW-1185">Reference proteome</keyword>
<dbReference type="GO" id="GO:0005524">
    <property type="term" value="F:ATP binding"/>
    <property type="evidence" value="ECO:0007669"/>
    <property type="project" value="UniProtKB-KW"/>
</dbReference>
<dbReference type="GO" id="GO:0016787">
    <property type="term" value="F:hydrolase activity"/>
    <property type="evidence" value="ECO:0007669"/>
    <property type="project" value="UniProtKB-KW"/>
</dbReference>
<evidence type="ECO:0000256" key="1">
    <source>
        <dbReference type="ARBA" id="ARBA00022741"/>
    </source>
</evidence>
<dbReference type="GO" id="GO:0003676">
    <property type="term" value="F:nucleic acid binding"/>
    <property type="evidence" value="ECO:0007669"/>
    <property type="project" value="InterPro"/>
</dbReference>
<evidence type="ECO:0000313" key="6">
    <source>
        <dbReference type="EMBL" id="VDP91743.1"/>
    </source>
</evidence>
<keyword evidence="4" id="KW-0067">ATP-binding</keyword>
<dbReference type="OrthoDB" id="10259843at2759"/>
<dbReference type="PANTHER" id="PTHR47959">
    <property type="entry name" value="ATP-DEPENDENT RNA HELICASE RHLE-RELATED"/>
    <property type="match status" value="1"/>
</dbReference>
<protein>
    <submittedName>
        <fullName evidence="8">Helicase ATP-binding domain-containing protein</fullName>
    </submittedName>
</protein>
<dbReference type="PROSITE" id="PS00039">
    <property type="entry name" value="DEAD_ATP_HELICASE"/>
    <property type="match status" value="1"/>
</dbReference>
<dbReference type="InterPro" id="IPR014001">
    <property type="entry name" value="Helicase_ATP-bd"/>
</dbReference>
<name>A0A183B5I6_9TREM</name>
<dbReference type="InterPro" id="IPR011545">
    <property type="entry name" value="DEAD/DEAH_box_helicase_dom"/>
</dbReference>
<proteinExistence type="predicted"/>
<dbReference type="PROSITE" id="PS51192">
    <property type="entry name" value="HELICASE_ATP_BIND_1"/>
    <property type="match status" value="1"/>
</dbReference>
<feature type="domain" description="Helicase ATP-binding" evidence="5">
    <location>
        <begin position="1"/>
        <end position="70"/>
    </location>
</feature>
<dbReference type="WBParaSite" id="ECPE_0001451101-mRNA-1">
    <property type="protein sequence ID" value="ECPE_0001451101-mRNA-1"/>
    <property type="gene ID" value="ECPE_0001451101"/>
</dbReference>
<sequence length="70" mass="7869">MTNRAEDVANFQRNGATILVATPGRLVDIVHHISEFNGPTSNPFIRGFRSLEVLILDEADRLLEMGFEKQ</sequence>
<keyword evidence="2" id="KW-0378">Hydrolase</keyword>
<reference evidence="8" key="1">
    <citation type="submission" date="2016-06" db="UniProtKB">
        <authorList>
            <consortium name="WormBaseParasite"/>
        </authorList>
    </citation>
    <scope>IDENTIFICATION</scope>
</reference>
<dbReference type="Proteomes" id="UP000272942">
    <property type="component" value="Unassembled WGS sequence"/>
</dbReference>
<reference evidence="6 7" key="2">
    <citation type="submission" date="2018-11" db="EMBL/GenBank/DDBJ databases">
        <authorList>
            <consortium name="Pathogen Informatics"/>
        </authorList>
    </citation>
    <scope>NUCLEOTIDE SEQUENCE [LARGE SCALE GENOMIC DNA]</scope>
    <source>
        <strain evidence="6 7">Egypt</strain>
    </source>
</reference>
<evidence type="ECO:0000313" key="8">
    <source>
        <dbReference type="WBParaSite" id="ECPE_0001451101-mRNA-1"/>
    </source>
</evidence>
<dbReference type="GO" id="GO:0005829">
    <property type="term" value="C:cytosol"/>
    <property type="evidence" value="ECO:0007669"/>
    <property type="project" value="TreeGrafter"/>
</dbReference>
<keyword evidence="1" id="KW-0547">Nucleotide-binding</keyword>
<accession>A0A183B5I6</accession>
<evidence type="ECO:0000259" key="5">
    <source>
        <dbReference type="PROSITE" id="PS51192"/>
    </source>
</evidence>
<keyword evidence="3" id="KW-0347">Helicase</keyword>
<dbReference type="EMBL" id="UZAN01057649">
    <property type="protein sequence ID" value="VDP91743.1"/>
    <property type="molecule type" value="Genomic_DNA"/>
</dbReference>
<evidence type="ECO:0000313" key="7">
    <source>
        <dbReference type="Proteomes" id="UP000272942"/>
    </source>
</evidence>
<dbReference type="Pfam" id="PF00270">
    <property type="entry name" value="DEAD"/>
    <property type="match status" value="1"/>
</dbReference>
<evidence type="ECO:0000256" key="2">
    <source>
        <dbReference type="ARBA" id="ARBA00022801"/>
    </source>
</evidence>
<dbReference type="AlphaFoldDB" id="A0A183B5I6"/>
<evidence type="ECO:0000256" key="3">
    <source>
        <dbReference type="ARBA" id="ARBA00022806"/>
    </source>
</evidence>
<organism evidence="8">
    <name type="scientific">Echinostoma caproni</name>
    <dbReference type="NCBI Taxonomy" id="27848"/>
    <lineage>
        <taxon>Eukaryota</taxon>
        <taxon>Metazoa</taxon>
        <taxon>Spiralia</taxon>
        <taxon>Lophotrochozoa</taxon>
        <taxon>Platyhelminthes</taxon>
        <taxon>Trematoda</taxon>
        <taxon>Digenea</taxon>
        <taxon>Plagiorchiida</taxon>
        <taxon>Echinostomata</taxon>
        <taxon>Echinostomatoidea</taxon>
        <taxon>Echinostomatidae</taxon>
        <taxon>Echinostoma</taxon>
    </lineage>
</organism>
<dbReference type="PANTHER" id="PTHR47959:SF1">
    <property type="entry name" value="ATP-DEPENDENT RNA HELICASE DBPA"/>
    <property type="match status" value="1"/>
</dbReference>
<dbReference type="SUPFAM" id="SSF52540">
    <property type="entry name" value="P-loop containing nucleoside triphosphate hydrolases"/>
    <property type="match status" value="1"/>
</dbReference>
<dbReference type="InterPro" id="IPR027417">
    <property type="entry name" value="P-loop_NTPase"/>
</dbReference>